<evidence type="ECO:0000313" key="1">
    <source>
        <dbReference type="EMBL" id="OTF75695.1"/>
    </source>
</evidence>
<dbReference type="GO" id="GO:0005524">
    <property type="term" value="F:ATP binding"/>
    <property type="evidence" value="ECO:0007669"/>
    <property type="project" value="InterPro"/>
</dbReference>
<keyword evidence="2" id="KW-1185">Reference proteome</keyword>
<sequence length="138" mass="16170">MNMAKKIAFANGIMKRVVTYDGEIFDPSGTLTGGAENRDEPTLTIIGDIKLIEEELHLHRIRQQQVEHEYQQLNRNSKQYYDKKSKLSLKQKEIELLNLRLQESSHCVTMKEIEDMQTRIKDEEKLLKKLADEKKIII</sequence>
<dbReference type="OrthoDB" id="6424661at2759"/>
<reference evidence="1 2" key="1">
    <citation type="submission" date="2017-03" db="EMBL/GenBank/DDBJ databases">
        <title>Genome Survey of Euroglyphus maynei.</title>
        <authorList>
            <person name="Arlian L.G."/>
            <person name="Morgan M.S."/>
            <person name="Rider S.D."/>
        </authorList>
    </citation>
    <scope>NUCLEOTIDE SEQUENCE [LARGE SCALE GENOMIC DNA]</scope>
    <source>
        <strain evidence="1">Arlian Lab</strain>
        <tissue evidence="1">Whole body</tissue>
    </source>
</reference>
<protein>
    <submittedName>
        <fullName evidence="1">Uncharacterized protein</fullName>
    </submittedName>
</protein>
<dbReference type="EMBL" id="MUJZ01040767">
    <property type="protein sequence ID" value="OTF75695.1"/>
    <property type="molecule type" value="Genomic_DNA"/>
</dbReference>
<proteinExistence type="predicted"/>
<dbReference type="Gene3D" id="3.30.70.1620">
    <property type="match status" value="1"/>
</dbReference>
<organism evidence="1 2">
    <name type="scientific">Euroglyphus maynei</name>
    <name type="common">Mayne's house dust mite</name>
    <dbReference type="NCBI Taxonomy" id="6958"/>
    <lineage>
        <taxon>Eukaryota</taxon>
        <taxon>Metazoa</taxon>
        <taxon>Ecdysozoa</taxon>
        <taxon>Arthropoda</taxon>
        <taxon>Chelicerata</taxon>
        <taxon>Arachnida</taxon>
        <taxon>Acari</taxon>
        <taxon>Acariformes</taxon>
        <taxon>Sarcoptiformes</taxon>
        <taxon>Astigmata</taxon>
        <taxon>Psoroptidia</taxon>
        <taxon>Analgoidea</taxon>
        <taxon>Pyroglyphidae</taxon>
        <taxon>Pyroglyphinae</taxon>
        <taxon>Euroglyphus</taxon>
    </lineage>
</organism>
<dbReference type="GO" id="GO:0051276">
    <property type="term" value="P:chromosome organization"/>
    <property type="evidence" value="ECO:0007669"/>
    <property type="project" value="InterPro"/>
</dbReference>
<dbReference type="GO" id="GO:0005694">
    <property type="term" value="C:chromosome"/>
    <property type="evidence" value="ECO:0007669"/>
    <property type="project" value="InterPro"/>
</dbReference>
<dbReference type="Proteomes" id="UP000194236">
    <property type="component" value="Unassembled WGS sequence"/>
</dbReference>
<dbReference type="AlphaFoldDB" id="A0A1Y3B8W6"/>
<feature type="non-terminal residue" evidence="1">
    <location>
        <position position="138"/>
    </location>
</feature>
<evidence type="ECO:0000313" key="2">
    <source>
        <dbReference type="Proteomes" id="UP000194236"/>
    </source>
</evidence>
<accession>A0A1Y3B8W6</accession>
<comment type="caution">
    <text evidence="1">The sequence shown here is derived from an EMBL/GenBank/DDBJ whole genome shotgun (WGS) entry which is preliminary data.</text>
</comment>
<name>A0A1Y3B8W6_EURMA</name>
<dbReference type="SUPFAM" id="SSF75553">
    <property type="entry name" value="Smc hinge domain"/>
    <property type="match status" value="1"/>
</dbReference>
<dbReference type="InterPro" id="IPR036277">
    <property type="entry name" value="SMC_hinge_sf"/>
</dbReference>
<gene>
    <name evidence="1" type="ORF">BLA29_013893</name>
</gene>